<keyword evidence="2" id="KW-1185">Reference proteome</keyword>
<dbReference type="Proteomes" id="UP001497680">
    <property type="component" value="Unassembled WGS sequence"/>
</dbReference>
<evidence type="ECO:0000313" key="2">
    <source>
        <dbReference type="Proteomes" id="UP001497680"/>
    </source>
</evidence>
<proteinExistence type="predicted"/>
<gene>
    <name evidence="1" type="ORF">F4821DRAFT_141448</name>
</gene>
<evidence type="ECO:0000313" key="1">
    <source>
        <dbReference type="EMBL" id="KAI6085920.1"/>
    </source>
</evidence>
<accession>A0ACC0CZL8</accession>
<reference evidence="1 2" key="1">
    <citation type="journal article" date="2022" name="New Phytol.">
        <title>Ecological generalism drives hyperdiversity of secondary metabolite gene clusters in xylarialean endophytes.</title>
        <authorList>
            <person name="Franco M.E.E."/>
            <person name="Wisecaver J.H."/>
            <person name="Arnold A.E."/>
            <person name="Ju Y.M."/>
            <person name="Slot J.C."/>
            <person name="Ahrendt S."/>
            <person name="Moore L.P."/>
            <person name="Eastman K.E."/>
            <person name="Scott K."/>
            <person name="Konkel Z."/>
            <person name="Mondo S.J."/>
            <person name="Kuo A."/>
            <person name="Hayes R.D."/>
            <person name="Haridas S."/>
            <person name="Andreopoulos B."/>
            <person name="Riley R."/>
            <person name="LaButti K."/>
            <person name="Pangilinan J."/>
            <person name="Lipzen A."/>
            <person name="Amirebrahimi M."/>
            <person name="Yan J."/>
            <person name="Adam C."/>
            <person name="Keymanesh K."/>
            <person name="Ng V."/>
            <person name="Louie K."/>
            <person name="Northen T."/>
            <person name="Drula E."/>
            <person name="Henrissat B."/>
            <person name="Hsieh H.M."/>
            <person name="Youens-Clark K."/>
            <person name="Lutzoni F."/>
            <person name="Miadlikowska J."/>
            <person name="Eastwood D.C."/>
            <person name="Hamelin R.C."/>
            <person name="Grigoriev I.V."/>
            <person name="U'Ren J.M."/>
        </authorList>
    </citation>
    <scope>NUCLEOTIDE SEQUENCE [LARGE SCALE GENOMIC DNA]</scope>
    <source>
        <strain evidence="1 2">ER1909</strain>
    </source>
</reference>
<name>A0ACC0CZL8_9PEZI</name>
<organism evidence="1 2">
    <name type="scientific">Hypoxylon rubiginosum</name>
    <dbReference type="NCBI Taxonomy" id="110542"/>
    <lineage>
        <taxon>Eukaryota</taxon>
        <taxon>Fungi</taxon>
        <taxon>Dikarya</taxon>
        <taxon>Ascomycota</taxon>
        <taxon>Pezizomycotina</taxon>
        <taxon>Sordariomycetes</taxon>
        <taxon>Xylariomycetidae</taxon>
        <taxon>Xylariales</taxon>
        <taxon>Hypoxylaceae</taxon>
        <taxon>Hypoxylon</taxon>
    </lineage>
</organism>
<protein>
    <submittedName>
        <fullName evidence="1">Uncharacterized protein</fullName>
    </submittedName>
</protein>
<dbReference type="EMBL" id="MU394320">
    <property type="protein sequence ID" value="KAI6085920.1"/>
    <property type="molecule type" value="Genomic_DNA"/>
</dbReference>
<comment type="caution">
    <text evidence="1">The sequence shown here is derived from an EMBL/GenBank/DDBJ whole genome shotgun (WGS) entry which is preliminary data.</text>
</comment>
<sequence length="84" mass="9469">MLVLCLTASVWVRRLGASARNYAAGTCNKDESVRRTKELHIIDAIVPESGRVTHTVLVVGWTRYPLPNTDPCDRRKSGKRYQTI</sequence>